<evidence type="ECO:0000313" key="3">
    <source>
        <dbReference type="EMBL" id="CRF44630.1"/>
    </source>
</evidence>
<organism evidence="3 5">
    <name type="scientific">Helicobacter ailurogastricus</name>
    <dbReference type="NCBI Taxonomy" id="1578720"/>
    <lineage>
        <taxon>Bacteria</taxon>
        <taxon>Pseudomonadati</taxon>
        <taxon>Campylobacterota</taxon>
        <taxon>Epsilonproteobacteria</taxon>
        <taxon>Campylobacterales</taxon>
        <taxon>Helicobacteraceae</taxon>
        <taxon>Helicobacter</taxon>
    </lineage>
</organism>
<dbReference type="Proteomes" id="UP000041394">
    <property type="component" value="Unassembled WGS sequence"/>
</dbReference>
<gene>
    <name evidence="1" type="ORF">HAL011_07480</name>
    <name evidence="2" type="ORF">HAL013_05230</name>
    <name evidence="3" type="ORF">HAL09_12240</name>
</gene>
<protein>
    <submittedName>
        <fullName evidence="3">Uncharacterized protein</fullName>
    </submittedName>
</protein>
<dbReference type="AlphaFoldDB" id="A0A0K2XB93"/>
<sequence>MRIFNFNRWFLWLFLYLLTLSLPLRAFHECSYDLYGPSCIVEASIETHDGSEALQQKRYEEAYKDFETAHKRGDDLGAALMVTLLMNGWGVKADPFKAKLLFEKKYGINIPSFLSVLISMLEMSMEHHW</sequence>
<reference evidence="3" key="1">
    <citation type="submission" date="2014-12" db="EMBL/GenBank/DDBJ databases">
        <title>Whole genome sequences of four Staphylococcus schleiferi canine isolates.</title>
        <authorList>
            <person name="Misic A.M."/>
            <person name="Cain C."/>
            <person name="Morris D.O."/>
            <person name="Rankin S."/>
            <person name="Beiting D."/>
        </authorList>
    </citation>
    <scope>NUCLEOTIDE SEQUENCE</scope>
    <source>
        <strain evidence="1">ASB11</strain>
        <strain evidence="2">ASB13</strain>
        <strain evidence="3">ASB9</strain>
    </source>
</reference>
<dbReference type="Proteomes" id="UP000045175">
    <property type="component" value="Unassembled WGS sequence"/>
</dbReference>
<accession>A0A0K2XB93</accession>
<evidence type="ECO:0000313" key="4">
    <source>
        <dbReference type="Proteomes" id="UP000038622"/>
    </source>
</evidence>
<name>A0A0K2XB93_9HELI</name>
<dbReference type="STRING" id="1578720.HAL011_07480"/>
<dbReference type="RefSeq" id="WP_053941002.1">
    <property type="nucleotide sequence ID" value="NZ_CDMH01000023.1"/>
</dbReference>
<evidence type="ECO:0000313" key="5">
    <source>
        <dbReference type="Proteomes" id="UP000041394"/>
    </source>
</evidence>
<dbReference type="EMBL" id="CDML01000024">
    <property type="protein sequence ID" value="CRF40972.1"/>
    <property type="molecule type" value="Genomic_DNA"/>
</dbReference>
<dbReference type="SUPFAM" id="SSF81901">
    <property type="entry name" value="HCP-like"/>
    <property type="match status" value="1"/>
</dbReference>
<dbReference type="InterPro" id="IPR011990">
    <property type="entry name" value="TPR-like_helical_dom_sf"/>
</dbReference>
<evidence type="ECO:0000313" key="2">
    <source>
        <dbReference type="EMBL" id="CRF42353.1"/>
    </source>
</evidence>
<reference evidence="4" key="2">
    <citation type="submission" date="2014-12" db="EMBL/GenBank/DDBJ databases">
        <authorList>
            <person name="Smet A."/>
        </authorList>
    </citation>
    <scope>NUCLEOTIDE SEQUENCE [LARGE SCALE GENOMIC DNA]</scope>
</reference>
<proteinExistence type="predicted"/>
<dbReference type="Gene3D" id="1.25.40.10">
    <property type="entry name" value="Tetratricopeptide repeat domain"/>
    <property type="match status" value="1"/>
</dbReference>
<evidence type="ECO:0000313" key="6">
    <source>
        <dbReference type="Proteomes" id="UP000045175"/>
    </source>
</evidence>
<evidence type="ECO:0000313" key="1">
    <source>
        <dbReference type="EMBL" id="CRF40972.1"/>
    </source>
</evidence>
<dbReference type="EMBL" id="CDMH01000023">
    <property type="protein sequence ID" value="CRF42353.1"/>
    <property type="molecule type" value="Genomic_DNA"/>
</dbReference>
<dbReference type="Proteomes" id="UP000038622">
    <property type="component" value="Unassembled WGS sequence"/>
</dbReference>
<reference evidence="5 6" key="3">
    <citation type="submission" date="2014-12" db="EMBL/GenBank/DDBJ databases">
        <authorList>
            <person name="Jaenicke S."/>
        </authorList>
    </citation>
    <scope>NUCLEOTIDE SEQUENCE [LARGE SCALE GENOMIC DNA]</scope>
</reference>
<dbReference type="EMBL" id="CDMN01000047">
    <property type="protein sequence ID" value="CRF44630.1"/>
    <property type="molecule type" value="Genomic_DNA"/>
</dbReference>
<keyword evidence="4" id="KW-1185">Reference proteome</keyword>